<dbReference type="PANTHER" id="PTHR28280">
    <property type="entry name" value="SHUTTLING PRE-60S FACTOR ECM1"/>
    <property type="match status" value="1"/>
</dbReference>
<evidence type="ECO:0000313" key="9">
    <source>
        <dbReference type="Proteomes" id="UP000007322"/>
    </source>
</evidence>
<dbReference type="OMA" id="DWEDTNR"/>
<dbReference type="HOGENOM" id="CLU_085138_0_0_1"/>
<feature type="compositionally biased region" description="Acidic residues" evidence="7">
    <location>
        <begin position="188"/>
        <end position="197"/>
    </location>
</feature>
<sequence length="197" mass="21351">MAKGTISKGKRGPSIHSRAARRAISPSIDTDKSLKNVRPPQESVDRRPAVLAARQAGGAIKKAKSGRKAVLSSKARRRREQSMSRAEAIMDRTAVKVQKSKGHAKVIHSRKKTWDEINKEAFELTEEQRKLLSKKARAKMEEDAMVEAFYADDGDAEMEGADDLGQTPGTSEASAAPAVSAPVATAEGGEEEEEEIL</sequence>
<accession>G2Q962</accession>
<dbReference type="GO" id="GO:0030687">
    <property type="term" value="C:preribosome, large subunit precursor"/>
    <property type="evidence" value="ECO:0007669"/>
    <property type="project" value="TreeGrafter"/>
</dbReference>
<dbReference type="GO" id="GO:0005730">
    <property type="term" value="C:nucleolus"/>
    <property type="evidence" value="ECO:0007669"/>
    <property type="project" value="TreeGrafter"/>
</dbReference>
<dbReference type="AlphaFoldDB" id="G2Q962"/>
<evidence type="ECO:0000256" key="7">
    <source>
        <dbReference type="SAM" id="MobiDB-lite"/>
    </source>
</evidence>
<dbReference type="GO" id="GO:0005737">
    <property type="term" value="C:cytoplasm"/>
    <property type="evidence" value="ECO:0007669"/>
    <property type="project" value="UniProtKB-SubCell"/>
</dbReference>
<feature type="region of interest" description="Disordered" evidence="7">
    <location>
        <begin position="154"/>
        <end position="197"/>
    </location>
</feature>
<feature type="compositionally biased region" description="Low complexity" evidence="7">
    <location>
        <begin position="170"/>
        <end position="187"/>
    </location>
</feature>
<dbReference type="GO" id="GO:0000055">
    <property type="term" value="P:ribosomal large subunit export from nucleus"/>
    <property type="evidence" value="ECO:0007669"/>
    <property type="project" value="TreeGrafter"/>
</dbReference>
<evidence type="ECO:0000256" key="1">
    <source>
        <dbReference type="ARBA" id="ARBA00004123"/>
    </source>
</evidence>
<dbReference type="eggNOG" id="ENOG502SC3P">
    <property type="taxonomic scope" value="Eukaryota"/>
</dbReference>
<keyword evidence="6" id="KW-0539">Nucleus</keyword>
<protein>
    <recommendedName>
        <fullName evidence="10">Ribosome biogenesis protein Alb1</fullName>
    </recommendedName>
</protein>
<organism evidence="8 9">
    <name type="scientific">Thermothelomyces thermophilus (strain ATCC 42464 / BCRC 31852 / DSM 1799)</name>
    <name type="common">Sporotrichum thermophile</name>
    <dbReference type="NCBI Taxonomy" id="573729"/>
    <lineage>
        <taxon>Eukaryota</taxon>
        <taxon>Fungi</taxon>
        <taxon>Dikarya</taxon>
        <taxon>Ascomycota</taxon>
        <taxon>Pezizomycotina</taxon>
        <taxon>Sordariomycetes</taxon>
        <taxon>Sordariomycetidae</taxon>
        <taxon>Sordariales</taxon>
        <taxon>Chaetomiaceae</taxon>
        <taxon>Thermothelomyces</taxon>
    </lineage>
</organism>
<proteinExistence type="predicted"/>
<gene>
    <name evidence="8" type="ORF">MYCTH_2301170</name>
</gene>
<keyword evidence="4" id="KW-0963">Cytoplasm</keyword>
<evidence type="ECO:0000256" key="3">
    <source>
        <dbReference type="ARBA" id="ARBA00022448"/>
    </source>
</evidence>
<comment type="subcellular location">
    <subcellularLocation>
        <location evidence="2">Cytoplasm</location>
    </subcellularLocation>
    <subcellularLocation>
        <location evidence="1">Nucleus</location>
    </subcellularLocation>
</comment>
<feature type="compositionally biased region" description="Basic residues" evidence="7">
    <location>
        <begin position="8"/>
        <end position="21"/>
    </location>
</feature>
<keyword evidence="5" id="KW-0690">Ribosome biogenesis</keyword>
<dbReference type="RefSeq" id="XP_003661599.1">
    <property type="nucleotide sequence ID" value="XM_003661551.1"/>
</dbReference>
<dbReference type="Pfam" id="PF09135">
    <property type="entry name" value="Alb1"/>
    <property type="match status" value="1"/>
</dbReference>
<dbReference type="GeneID" id="11510404"/>
<evidence type="ECO:0000256" key="6">
    <source>
        <dbReference type="ARBA" id="ARBA00023242"/>
    </source>
</evidence>
<keyword evidence="3" id="KW-0813">Transport</keyword>
<feature type="region of interest" description="Disordered" evidence="7">
    <location>
        <begin position="1"/>
        <end position="88"/>
    </location>
</feature>
<dbReference type="InParanoid" id="G2Q962"/>
<name>G2Q962_THET4</name>
<evidence type="ECO:0000313" key="8">
    <source>
        <dbReference type="EMBL" id="AEO56354.1"/>
    </source>
</evidence>
<reference evidence="8 9" key="1">
    <citation type="journal article" date="2011" name="Nat. Biotechnol.">
        <title>Comparative genomic analysis of the thermophilic biomass-degrading fungi Myceliophthora thermophila and Thielavia terrestris.</title>
        <authorList>
            <person name="Berka R.M."/>
            <person name="Grigoriev I.V."/>
            <person name="Otillar R."/>
            <person name="Salamov A."/>
            <person name="Grimwood J."/>
            <person name="Reid I."/>
            <person name="Ishmael N."/>
            <person name="John T."/>
            <person name="Darmond C."/>
            <person name="Moisan M.-C."/>
            <person name="Henrissat B."/>
            <person name="Coutinho P.M."/>
            <person name="Lombard V."/>
            <person name="Natvig D.O."/>
            <person name="Lindquist E."/>
            <person name="Schmutz J."/>
            <person name="Lucas S."/>
            <person name="Harris P."/>
            <person name="Powlowski J."/>
            <person name="Bellemare A."/>
            <person name="Taylor D."/>
            <person name="Butler G."/>
            <person name="de Vries R.P."/>
            <person name="Allijn I.E."/>
            <person name="van den Brink J."/>
            <person name="Ushinsky S."/>
            <person name="Storms R."/>
            <person name="Powell A.J."/>
            <person name="Paulsen I.T."/>
            <person name="Elbourne L.D.H."/>
            <person name="Baker S.E."/>
            <person name="Magnuson J."/>
            <person name="LaBoissiere S."/>
            <person name="Clutterbuck A.J."/>
            <person name="Martinez D."/>
            <person name="Wogulis M."/>
            <person name="de Leon A.L."/>
            <person name="Rey M.W."/>
            <person name="Tsang A."/>
        </authorList>
    </citation>
    <scope>NUCLEOTIDE SEQUENCE [LARGE SCALE GENOMIC DNA]</scope>
    <source>
        <strain evidence="9">ATCC 42464 / BCRC 31852 / DSM 1799</strain>
    </source>
</reference>
<evidence type="ECO:0008006" key="10">
    <source>
        <dbReference type="Google" id="ProtNLM"/>
    </source>
</evidence>
<dbReference type="InterPro" id="IPR053278">
    <property type="entry name" value="Pre-60S_factor_ECM1"/>
</dbReference>
<dbReference type="Proteomes" id="UP000007322">
    <property type="component" value="Chromosome 2"/>
</dbReference>
<dbReference type="KEGG" id="mtm:MYCTH_2301170"/>
<evidence type="ECO:0000256" key="5">
    <source>
        <dbReference type="ARBA" id="ARBA00022517"/>
    </source>
</evidence>
<evidence type="ECO:0000256" key="4">
    <source>
        <dbReference type="ARBA" id="ARBA00022490"/>
    </source>
</evidence>
<dbReference type="PANTHER" id="PTHR28280:SF1">
    <property type="entry name" value="SHUTTLING PRE-60S FACTOR ECM1"/>
    <property type="match status" value="1"/>
</dbReference>
<evidence type="ECO:0000256" key="2">
    <source>
        <dbReference type="ARBA" id="ARBA00004496"/>
    </source>
</evidence>
<keyword evidence="9" id="KW-1185">Reference proteome</keyword>
<dbReference type="InterPro" id="IPR022784">
    <property type="entry name" value="Ribosome_bgen_Alb1"/>
</dbReference>
<dbReference type="VEuPathDB" id="FungiDB:MYCTH_2301170"/>
<dbReference type="OrthoDB" id="5304887at2759"/>
<dbReference type="EMBL" id="CP003003">
    <property type="protein sequence ID" value="AEO56354.1"/>
    <property type="molecule type" value="Genomic_DNA"/>
</dbReference>